<dbReference type="EMBL" id="JARIHO010000059">
    <property type="protein sequence ID" value="KAJ7318056.1"/>
    <property type="molecule type" value="Genomic_DNA"/>
</dbReference>
<evidence type="ECO:0000313" key="3">
    <source>
        <dbReference type="EMBL" id="KAJ7318056.1"/>
    </source>
</evidence>
<name>A0AAD6ZD22_9AGAR</name>
<dbReference type="PANTHER" id="PTHR46929:SF3">
    <property type="entry name" value="MYB_SANT-LIKE DOMAIN-CONTAINING PROTEIN"/>
    <property type="match status" value="1"/>
</dbReference>
<feature type="domain" description="Myb/SANT-like" evidence="2">
    <location>
        <begin position="31"/>
        <end position="132"/>
    </location>
</feature>
<sequence length="348" mass="37896">MGRRNKENEPPIIILDSGSNTSKAKSKRAIWNKMTLGVLLDTLAQQKAAGNQTDNAAWKADAWTACEAALAGTESGPNGSGGPPKTAKMCSTRWVSEKADYLIVKSLREKSGWGWDDERHLIVVSDDIWEEFIKTCPTGVKKWRTKPYYFFDEMADLVDGGVATGTSSFFPGQEHSQPNTEEDDFPLDPALRGEGGIFCAPSPEEPIDWEESNKGSDDHEPKALSSSKKRTRANSDTSPTSTGKRQRTDGHGHGRKPSAGHAIFAVSESLKEVASALGRDPGGPSSPQRKTDAIKAVMKMPLHNDDKVRALQLIRSDTSVADVLLAISEDDPMRQTFLLAEIGSNTRD</sequence>
<gene>
    <name evidence="3" type="ORF">DFH08DRAFT_715075</name>
</gene>
<feature type="compositionally biased region" description="Basic and acidic residues" evidence="1">
    <location>
        <begin position="211"/>
        <end position="222"/>
    </location>
</feature>
<feature type="region of interest" description="Disordered" evidence="1">
    <location>
        <begin position="1"/>
        <end position="20"/>
    </location>
</feature>
<feature type="region of interest" description="Disordered" evidence="1">
    <location>
        <begin position="166"/>
        <end position="258"/>
    </location>
</feature>
<proteinExistence type="predicted"/>
<keyword evidence="4" id="KW-1185">Reference proteome</keyword>
<dbReference type="Proteomes" id="UP001218218">
    <property type="component" value="Unassembled WGS sequence"/>
</dbReference>
<feature type="compositionally biased region" description="Polar residues" evidence="1">
    <location>
        <begin position="166"/>
        <end position="179"/>
    </location>
</feature>
<accession>A0AAD6ZD22</accession>
<organism evidence="3 4">
    <name type="scientific">Mycena albidolilacea</name>
    <dbReference type="NCBI Taxonomy" id="1033008"/>
    <lineage>
        <taxon>Eukaryota</taxon>
        <taxon>Fungi</taxon>
        <taxon>Dikarya</taxon>
        <taxon>Basidiomycota</taxon>
        <taxon>Agaricomycotina</taxon>
        <taxon>Agaricomycetes</taxon>
        <taxon>Agaricomycetidae</taxon>
        <taxon>Agaricales</taxon>
        <taxon>Marasmiineae</taxon>
        <taxon>Mycenaceae</taxon>
        <taxon>Mycena</taxon>
    </lineage>
</organism>
<dbReference type="PANTHER" id="PTHR46929">
    <property type="entry name" value="EXPRESSED PROTEIN"/>
    <property type="match status" value="1"/>
</dbReference>
<evidence type="ECO:0000256" key="1">
    <source>
        <dbReference type="SAM" id="MobiDB-lite"/>
    </source>
</evidence>
<reference evidence="3" key="1">
    <citation type="submission" date="2023-03" db="EMBL/GenBank/DDBJ databases">
        <title>Massive genome expansion in bonnet fungi (Mycena s.s.) driven by repeated elements and novel gene families across ecological guilds.</title>
        <authorList>
            <consortium name="Lawrence Berkeley National Laboratory"/>
            <person name="Harder C.B."/>
            <person name="Miyauchi S."/>
            <person name="Viragh M."/>
            <person name="Kuo A."/>
            <person name="Thoen E."/>
            <person name="Andreopoulos B."/>
            <person name="Lu D."/>
            <person name="Skrede I."/>
            <person name="Drula E."/>
            <person name="Henrissat B."/>
            <person name="Morin E."/>
            <person name="Kohler A."/>
            <person name="Barry K."/>
            <person name="LaButti K."/>
            <person name="Morin E."/>
            <person name="Salamov A."/>
            <person name="Lipzen A."/>
            <person name="Mereny Z."/>
            <person name="Hegedus B."/>
            <person name="Baldrian P."/>
            <person name="Stursova M."/>
            <person name="Weitz H."/>
            <person name="Taylor A."/>
            <person name="Grigoriev I.V."/>
            <person name="Nagy L.G."/>
            <person name="Martin F."/>
            <person name="Kauserud H."/>
        </authorList>
    </citation>
    <scope>NUCLEOTIDE SEQUENCE</scope>
    <source>
        <strain evidence="3">CBHHK002</strain>
    </source>
</reference>
<evidence type="ECO:0000313" key="4">
    <source>
        <dbReference type="Proteomes" id="UP001218218"/>
    </source>
</evidence>
<feature type="compositionally biased region" description="Polar residues" evidence="1">
    <location>
        <begin position="234"/>
        <end position="243"/>
    </location>
</feature>
<dbReference type="InterPro" id="IPR024752">
    <property type="entry name" value="Myb/SANT-like_dom"/>
</dbReference>
<dbReference type="AlphaFoldDB" id="A0AAD6ZD22"/>
<dbReference type="Pfam" id="PF12776">
    <property type="entry name" value="Myb_DNA-bind_3"/>
    <property type="match status" value="1"/>
</dbReference>
<comment type="caution">
    <text evidence="3">The sequence shown here is derived from an EMBL/GenBank/DDBJ whole genome shotgun (WGS) entry which is preliminary data.</text>
</comment>
<evidence type="ECO:0000259" key="2">
    <source>
        <dbReference type="Pfam" id="PF12776"/>
    </source>
</evidence>
<protein>
    <recommendedName>
        <fullName evidence="2">Myb/SANT-like domain-containing protein</fullName>
    </recommendedName>
</protein>